<gene>
    <name evidence="2" type="ORF">SAMN04489764_0689</name>
</gene>
<keyword evidence="3" id="KW-1185">Reference proteome</keyword>
<dbReference type="RefSeq" id="WP_093257667.1">
    <property type="nucleotide sequence ID" value="NZ_FNKK01000002.1"/>
</dbReference>
<feature type="compositionally biased region" description="Basic and acidic residues" evidence="1">
    <location>
        <begin position="81"/>
        <end position="93"/>
    </location>
</feature>
<reference evidence="2 3" key="1">
    <citation type="submission" date="2016-10" db="EMBL/GenBank/DDBJ databases">
        <authorList>
            <person name="de Groot N.N."/>
        </authorList>
    </citation>
    <scope>NUCLEOTIDE SEQUENCE [LARGE SCALE GENOMIC DNA]</scope>
    <source>
        <strain evidence="2 3">DSM 43794</strain>
    </source>
</reference>
<evidence type="ECO:0000256" key="1">
    <source>
        <dbReference type="SAM" id="MobiDB-lite"/>
    </source>
</evidence>
<protein>
    <submittedName>
        <fullName evidence="2">Uncharacterized protein</fullName>
    </submittedName>
</protein>
<dbReference type="EMBL" id="FNKK01000002">
    <property type="protein sequence ID" value="SDQ44115.1"/>
    <property type="molecule type" value="Genomic_DNA"/>
</dbReference>
<name>A0A1H1AWN0_9ACTN</name>
<proteinExistence type="predicted"/>
<accession>A0A1H1AWN0</accession>
<dbReference type="Proteomes" id="UP000217103">
    <property type="component" value="Unassembled WGS sequence"/>
</dbReference>
<feature type="region of interest" description="Disordered" evidence="1">
    <location>
        <begin position="19"/>
        <end position="108"/>
    </location>
</feature>
<sequence>MTGLIGAAIAMVGVQAVSSDTPDLGETIVIPDVTPSTGPGEPADPGPDAPSSAVPDRTPAPSEENAPATEKAAPSPSSTEPRAEKKEKKEKKAAAPVTPPRSDDDGDD</sequence>
<dbReference type="AlphaFoldDB" id="A0A1H1AWN0"/>
<dbReference type="STRING" id="35622.SAMN04489764_0689"/>
<evidence type="ECO:0000313" key="2">
    <source>
        <dbReference type="EMBL" id="SDQ44115.1"/>
    </source>
</evidence>
<organism evidence="2 3">
    <name type="scientific">Thermostaphylospora chromogena</name>
    <dbReference type="NCBI Taxonomy" id="35622"/>
    <lineage>
        <taxon>Bacteria</taxon>
        <taxon>Bacillati</taxon>
        <taxon>Actinomycetota</taxon>
        <taxon>Actinomycetes</taxon>
        <taxon>Streptosporangiales</taxon>
        <taxon>Thermomonosporaceae</taxon>
        <taxon>Thermostaphylospora</taxon>
    </lineage>
</organism>
<evidence type="ECO:0000313" key="3">
    <source>
        <dbReference type="Proteomes" id="UP000217103"/>
    </source>
</evidence>